<dbReference type="RefSeq" id="XP_008446292.2">
    <property type="nucleotide sequence ID" value="XM_008448070.3"/>
</dbReference>
<protein>
    <submittedName>
        <fullName evidence="5">Uncharacterized protein LOC103489070</fullName>
    </submittedName>
</protein>
<evidence type="ECO:0000256" key="1">
    <source>
        <dbReference type="SAM" id="MobiDB-lite"/>
    </source>
</evidence>
<feature type="domain" description="DUF569" evidence="2">
    <location>
        <begin position="1"/>
        <end position="143"/>
    </location>
</feature>
<dbReference type="FunCoup" id="A0A1S3BEQ0">
    <property type="interactions" value="18"/>
</dbReference>
<gene>
    <name evidence="5" type="primary">LOC103489070</name>
</gene>
<organism evidence="4 5">
    <name type="scientific">Cucumis melo</name>
    <name type="common">Muskmelon</name>
    <dbReference type="NCBI Taxonomy" id="3656"/>
    <lineage>
        <taxon>Eukaryota</taxon>
        <taxon>Viridiplantae</taxon>
        <taxon>Streptophyta</taxon>
        <taxon>Embryophyta</taxon>
        <taxon>Tracheophyta</taxon>
        <taxon>Spermatophyta</taxon>
        <taxon>Magnoliopsida</taxon>
        <taxon>eudicotyledons</taxon>
        <taxon>Gunneridae</taxon>
        <taxon>Pentapetalae</taxon>
        <taxon>rosids</taxon>
        <taxon>fabids</taxon>
        <taxon>Cucurbitales</taxon>
        <taxon>Cucurbitaceae</taxon>
        <taxon>Benincaseae</taxon>
        <taxon>Cucumis</taxon>
    </lineage>
</organism>
<dbReference type="SUPFAM" id="SSF50405">
    <property type="entry name" value="Actin-crosslinking proteins"/>
    <property type="match status" value="2"/>
</dbReference>
<feature type="compositionally biased region" description="Polar residues" evidence="1">
    <location>
        <begin position="182"/>
        <end position="196"/>
    </location>
</feature>
<dbReference type="Gene3D" id="2.80.10.50">
    <property type="match status" value="2"/>
</dbReference>
<dbReference type="Pfam" id="PF04601">
    <property type="entry name" value="DUF569"/>
    <property type="match status" value="2"/>
</dbReference>
<evidence type="ECO:0000259" key="2">
    <source>
        <dbReference type="Pfam" id="PF04601"/>
    </source>
</evidence>
<feature type="domain" description="DUF569" evidence="3">
    <location>
        <begin position="415"/>
        <end position="492"/>
    </location>
</feature>
<dbReference type="InterPro" id="IPR007679">
    <property type="entry name" value="DUF569"/>
</dbReference>
<feature type="region of interest" description="Disordered" evidence="1">
    <location>
        <begin position="166"/>
        <end position="196"/>
    </location>
</feature>
<dbReference type="InParanoid" id="A0A1S3BEQ0"/>
<dbReference type="GeneID" id="103489070"/>
<dbReference type="Proteomes" id="UP001652600">
    <property type="component" value="Chromosome 10"/>
</dbReference>
<evidence type="ECO:0000313" key="4">
    <source>
        <dbReference type="Proteomes" id="UP001652600"/>
    </source>
</evidence>
<evidence type="ECO:0000313" key="5">
    <source>
        <dbReference type="RefSeq" id="XP_008446292.2"/>
    </source>
</evidence>
<keyword evidence="4" id="KW-1185">Reference proteome</keyword>
<sequence>MEFFTFFKSVKLRSHLHKYLTATHDHQTVRQTTNPSATGTIWAIEFVEGKTDSIRLRSRHGNYLSATDLNFLLGATGRKVICQTKHDAAWSCVEWEPVRDGDQVKLMSWCGSYLRGNGAMPPWRNSVTHDEPRFSSTKGWILWDVEPVIEIPNYCLFMTRRSISTLSSSSSSKDSDHFSVSGKRSPSTPKSVRRSSTLQIKSFSDNNLRPNTDFFHNLKTVRLRSHHNKYLVADDDQNSVNQERSGSSKNAHWSVEFPFSKRSNFTIRLKSCYGKYLTASNQPFLLGMTGRKVLQTLPRRLDSSIEWEPVREGAQVKFKTCNGNFLRANGGLPPWRNSVTHDIPSQTATQDWILWDIDVVEIQVQFLSHRTPTIEHVDSLYFNPSSPASASGKWAHYSRLEYTNSTVSLPPKSEGRTIYYHVADESGDIDKYTMEGSSFTFKGNGVEELTRKLKEEIGFEGIIVCTRNPLNGNLYPLRLQLPPNNAIMHVVAVLESSKLGKDLAKQCL</sequence>
<dbReference type="PANTHER" id="PTHR31205">
    <property type="entry name" value="ACTIN CROSS-LINKING PROTEIN (DUF569)"/>
    <property type="match status" value="1"/>
</dbReference>
<dbReference type="eggNOG" id="ENOG502QS6K">
    <property type="taxonomic scope" value="Eukaryota"/>
</dbReference>
<evidence type="ECO:0000259" key="3">
    <source>
        <dbReference type="Pfam" id="PF22932"/>
    </source>
</evidence>
<proteinExistence type="predicted"/>
<dbReference type="CDD" id="cd23340">
    <property type="entry name" value="beta-trefoil_FSCN_ACP-like"/>
    <property type="match status" value="2"/>
</dbReference>
<reference evidence="5" key="1">
    <citation type="submission" date="2025-08" db="UniProtKB">
        <authorList>
            <consortium name="RefSeq"/>
        </authorList>
    </citation>
    <scope>IDENTIFICATION</scope>
    <source>
        <tissue evidence="5">Stem</tissue>
    </source>
</reference>
<dbReference type="KEGG" id="cmo:103489070"/>
<accession>A0A1S3BEQ0</accession>
<dbReference type="AlphaFoldDB" id="A0A1S3BEQ0"/>
<dbReference type="InterPro" id="IPR054726">
    <property type="entry name" value="Ubiq_DUF569-assoc"/>
</dbReference>
<dbReference type="InterPro" id="IPR008999">
    <property type="entry name" value="Actin-crosslinking"/>
</dbReference>
<dbReference type="Pfam" id="PF22932">
    <property type="entry name" value="Ubiq_DUF_assoc"/>
    <property type="match status" value="1"/>
</dbReference>
<name>A0A1S3BEQ0_CUCME</name>
<dbReference type="PANTHER" id="PTHR31205:SF69">
    <property type="entry name" value="ACTIN CROSS-LINKING PROTEIN (DUF569)"/>
    <property type="match status" value="1"/>
</dbReference>
<feature type="domain" description="DUF569" evidence="2">
    <location>
        <begin position="213"/>
        <end position="355"/>
    </location>
</feature>